<evidence type="ECO:0000256" key="1">
    <source>
        <dbReference type="ARBA" id="ARBA00001933"/>
    </source>
</evidence>
<dbReference type="SUPFAM" id="SSF53383">
    <property type="entry name" value="PLP-dependent transferases"/>
    <property type="match status" value="1"/>
</dbReference>
<evidence type="ECO:0000313" key="7">
    <source>
        <dbReference type="EMBL" id="MCW9706697.1"/>
    </source>
</evidence>
<dbReference type="Gene3D" id="3.90.1150.10">
    <property type="entry name" value="Aspartate Aminotransferase, domain 1"/>
    <property type="match status" value="1"/>
</dbReference>
<evidence type="ECO:0000256" key="6">
    <source>
        <dbReference type="RuleBase" id="RU000382"/>
    </source>
</evidence>
<dbReference type="PANTHER" id="PTHR11999:SF70">
    <property type="entry name" value="MIP05841P"/>
    <property type="match status" value="1"/>
</dbReference>
<name>A0ABT3PLA5_9BACT</name>
<comment type="similarity">
    <text evidence="2 6">Belongs to the group II decarboxylase family.</text>
</comment>
<evidence type="ECO:0000256" key="4">
    <source>
        <dbReference type="ARBA" id="ARBA00022898"/>
    </source>
</evidence>
<keyword evidence="7" id="KW-0032">Aminotransferase</keyword>
<keyword evidence="3" id="KW-0210">Decarboxylase</keyword>
<evidence type="ECO:0000256" key="2">
    <source>
        <dbReference type="ARBA" id="ARBA00009533"/>
    </source>
</evidence>
<reference evidence="7 8" key="1">
    <citation type="submission" date="2021-03" db="EMBL/GenBank/DDBJ databases">
        <title>Aliifodinibius sp. nov., a new bacterium isolated from saline soil.</title>
        <authorList>
            <person name="Galisteo C."/>
            <person name="De La Haba R."/>
            <person name="Sanchez-Porro C."/>
            <person name="Ventosa A."/>
        </authorList>
    </citation>
    <scope>NUCLEOTIDE SEQUENCE [LARGE SCALE GENOMIC DNA]</scope>
    <source>
        <strain evidence="7 8">1BSP15-2V2</strain>
    </source>
</reference>
<keyword evidence="8" id="KW-1185">Reference proteome</keyword>
<sequence length="496" mass="55357">MEKTKTTTEQEIDLDPQDWNTIRELGHQIIEDMVDYLKDLDDQPVWKGVPADVKENLKQAMPQGPSDPNAVYQEFKKNIFPYPKGNIHPRFFGWVEGNGTALGALSELLASVMNPNVGIGEHSAMYVERQVLDWCKQLLGYPSDSSGILLSGASMANITALLVARNTASDAIKAGGVDATDGKLTAYCSSETHNCIVKAMEVIGLGHNQLREIPVDERYQMKTDALKEQIIRDQQEGYTPFCIIGNAGTVNTGAIDPMDELLTIAREFDLWFHVDGAFGALAKMVPAYEDKLRSLEQADSIAFDLHKWMYMPYEVGCVLVRNAEIHRAAFTTEADYLTAHDRGLAAGPETFSHFGMELSRGFKALKVWMSLKEHGIEKYRKLITQNITQASYLGSLVKENPNLELMAGIPMNIVCYRFNPGQLDGFNLNRLNKELLMRLHESGVAAPTYTFLEGQYVIRVSITNHRTKQKDLIKLIETSVAIGEDVLGEAFLSEEE</sequence>
<evidence type="ECO:0000256" key="5">
    <source>
        <dbReference type="ARBA" id="ARBA00023239"/>
    </source>
</evidence>
<evidence type="ECO:0000313" key="8">
    <source>
        <dbReference type="Proteomes" id="UP001207918"/>
    </source>
</evidence>
<dbReference type="Pfam" id="PF00282">
    <property type="entry name" value="Pyridoxal_deC"/>
    <property type="match status" value="1"/>
</dbReference>
<dbReference type="InterPro" id="IPR015424">
    <property type="entry name" value="PyrdxlP-dep_Trfase"/>
</dbReference>
<comment type="caution">
    <text evidence="7">The sequence shown here is derived from an EMBL/GenBank/DDBJ whole genome shotgun (WGS) entry which is preliminary data.</text>
</comment>
<gene>
    <name evidence="7" type="ORF">J6I44_07505</name>
</gene>
<comment type="cofactor">
    <cofactor evidence="1 6">
        <name>pyridoxal 5'-phosphate</name>
        <dbReference type="ChEBI" id="CHEBI:597326"/>
    </cofactor>
</comment>
<keyword evidence="7" id="KW-0808">Transferase</keyword>
<accession>A0ABT3PLA5</accession>
<keyword evidence="4 6" id="KW-0663">Pyridoxal phosphate</keyword>
<dbReference type="InterPro" id="IPR015421">
    <property type="entry name" value="PyrdxlP-dep_Trfase_major"/>
</dbReference>
<dbReference type="RefSeq" id="WP_265765425.1">
    <property type="nucleotide sequence ID" value="NZ_JAGGJA010000004.1"/>
</dbReference>
<dbReference type="InterPro" id="IPR010977">
    <property type="entry name" value="Aromatic_deC"/>
</dbReference>
<dbReference type="Proteomes" id="UP001207918">
    <property type="component" value="Unassembled WGS sequence"/>
</dbReference>
<dbReference type="GO" id="GO:0008483">
    <property type="term" value="F:transaminase activity"/>
    <property type="evidence" value="ECO:0007669"/>
    <property type="project" value="UniProtKB-KW"/>
</dbReference>
<keyword evidence="5 6" id="KW-0456">Lyase</keyword>
<dbReference type="Gene3D" id="1.20.1340.10">
    <property type="entry name" value="dopa decarboxylase, N-terminal domain"/>
    <property type="match status" value="1"/>
</dbReference>
<dbReference type="PANTHER" id="PTHR11999">
    <property type="entry name" value="GROUP II PYRIDOXAL-5-PHOSPHATE DECARBOXYLASE"/>
    <property type="match status" value="1"/>
</dbReference>
<proteinExistence type="inferred from homology"/>
<dbReference type="EMBL" id="JAGGJA010000004">
    <property type="protein sequence ID" value="MCW9706697.1"/>
    <property type="molecule type" value="Genomic_DNA"/>
</dbReference>
<dbReference type="Gene3D" id="3.40.640.10">
    <property type="entry name" value="Type I PLP-dependent aspartate aminotransferase-like (Major domain)"/>
    <property type="match status" value="1"/>
</dbReference>
<dbReference type="InterPro" id="IPR002129">
    <property type="entry name" value="PyrdxlP-dep_de-COase"/>
</dbReference>
<evidence type="ECO:0000256" key="3">
    <source>
        <dbReference type="ARBA" id="ARBA00022793"/>
    </source>
</evidence>
<dbReference type="PRINTS" id="PR00800">
    <property type="entry name" value="YHDCRBOXLASE"/>
</dbReference>
<organism evidence="7 8">
    <name type="scientific">Fodinibius salsisoli</name>
    <dbReference type="NCBI Taxonomy" id="2820877"/>
    <lineage>
        <taxon>Bacteria</taxon>
        <taxon>Pseudomonadati</taxon>
        <taxon>Balneolota</taxon>
        <taxon>Balneolia</taxon>
        <taxon>Balneolales</taxon>
        <taxon>Balneolaceae</taxon>
        <taxon>Fodinibius</taxon>
    </lineage>
</organism>
<protein>
    <submittedName>
        <fullName evidence="7">Aminotransferase class V-fold PLP-dependent enzyme</fullName>
    </submittedName>
</protein>
<dbReference type="InterPro" id="IPR015422">
    <property type="entry name" value="PyrdxlP-dep_Trfase_small"/>
</dbReference>